<gene>
    <name evidence="3" type="ORF">A3770_02p11040</name>
</gene>
<dbReference type="InterPro" id="IPR039902">
    <property type="entry name" value="CCDC148/CCDC112"/>
</dbReference>
<feature type="region of interest" description="Disordered" evidence="2">
    <location>
        <begin position="472"/>
        <end position="496"/>
    </location>
</feature>
<evidence type="ECO:0000313" key="4">
    <source>
        <dbReference type="Proteomes" id="UP000316726"/>
    </source>
</evidence>
<evidence type="ECO:0000313" key="3">
    <source>
        <dbReference type="EMBL" id="QDZ18586.1"/>
    </source>
</evidence>
<feature type="region of interest" description="Disordered" evidence="2">
    <location>
        <begin position="170"/>
        <end position="207"/>
    </location>
</feature>
<accession>A0A5B8MDE4</accession>
<feature type="compositionally biased region" description="Polar residues" evidence="2">
    <location>
        <begin position="487"/>
        <end position="496"/>
    </location>
</feature>
<proteinExistence type="predicted"/>
<dbReference type="OrthoDB" id="2152435at2759"/>
<evidence type="ECO:0000256" key="1">
    <source>
        <dbReference type="ARBA" id="ARBA00023054"/>
    </source>
</evidence>
<organism evidence="3 4">
    <name type="scientific">Chloropicon primus</name>
    <dbReference type="NCBI Taxonomy" id="1764295"/>
    <lineage>
        <taxon>Eukaryota</taxon>
        <taxon>Viridiplantae</taxon>
        <taxon>Chlorophyta</taxon>
        <taxon>Chloropicophyceae</taxon>
        <taxon>Chloropicales</taxon>
        <taxon>Chloropicaceae</taxon>
        <taxon>Chloropicon</taxon>
    </lineage>
</organism>
<dbReference type="EMBL" id="CP031035">
    <property type="protein sequence ID" value="QDZ18586.1"/>
    <property type="molecule type" value="Genomic_DNA"/>
</dbReference>
<dbReference type="Proteomes" id="UP000316726">
    <property type="component" value="Chromosome 2"/>
</dbReference>
<protein>
    <recommendedName>
        <fullName evidence="5">Coiled-coil domain-containing protein</fullName>
    </recommendedName>
</protein>
<dbReference type="PANTHER" id="PTHR21549">
    <property type="entry name" value="MUTATED IN BLADDER CANCER 1"/>
    <property type="match status" value="1"/>
</dbReference>
<name>A0A5B8MDE4_9CHLO</name>
<evidence type="ECO:0000256" key="2">
    <source>
        <dbReference type="SAM" id="MobiDB-lite"/>
    </source>
</evidence>
<evidence type="ECO:0008006" key="5">
    <source>
        <dbReference type="Google" id="ProtNLM"/>
    </source>
</evidence>
<dbReference type="STRING" id="1764295.A0A5B8MDE4"/>
<dbReference type="AlphaFoldDB" id="A0A5B8MDE4"/>
<dbReference type="PANTHER" id="PTHR21549:SF0">
    <property type="entry name" value="COILED-COIL DOMAIN-CONTAINING PROTEIN 112"/>
    <property type="match status" value="1"/>
</dbReference>
<feature type="compositionally biased region" description="Polar residues" evidence="2">
    <location>
        <begin position="172"/>
        <end position="181"/>
    </location>
</feature>
<keyword evidence="4" id="KW-1185">Reference proteome</keyword>
<feature type="region of interest" description="Disordered" evidence="2">
    <location>
        <begin position="1"/>
        <end position="34"/>
    </location>
</feature>
<reference evidence="3 4" key="1">
    <citation type="submission" date="2018-07" db="EMBL/GenBank/DDBJ databases">
        <title>The complete nuclear genome of the prasinophyte Chloropicon primus (CCMP1205).</title>
        <authorList>
            <person name="Pombert J.-F."/>
            <person name="Otis C."/>
            <person name="Turmel M."/>
            <person name="Lemieux C."/>
        </authorList>
    </citation>
    <scope>NUCLEOTIDE SEQUENCE [LARGE SCALE GENOMIC DNA]</scope>
    <source>
        <strain evidence="3 4">CCMP1205</strain>
    </source>
</reference>
<feature type="region of interest" description="Disordered" evidence="2">
    <location>
        <begin position="347"/>
        <end position="377"/>
    </location>
</feature>
<sequence length="518" mass="60941">MPAMVKEAWGERSAAAPARTPEQEEEEEEKAISKEEWFEEVSNLKQKQVYVERHLRLGLDSLRNKMSQSNHEFQQLTTVADKSEFAKLKEVVDDGLGRVRSSVRYLQNLLSTPATSEMYISALATQMDTCETEIESLKVQQNQDYERLGRVEELLSREIEAFQRRIEGAAWESSSNPSAEPQTRGGDNPVAARKKGSRDDPGSHLRVSRGDLLPEVIEFEEFTKVYGQTGGWTEEDHRDFMRLFQRCGQSYTRVLSLCLAQMPHLTREEIVSHCKWDSEHKNLVRRRRQAIQAWRERKNIQKQVEKKKRKNDFTNTEVEVSQRELQEKLAAKRADDERKRKELAQWKTEKKVQKEEERRRKERQAARSKEREKIREKVKREQAASMLREYQKKKRIEAELIKLQERAEREHKEKKKVSNEDLRYLWERDKIFLQQRKDLCMREELERREIEERKKKIASTFQVHAERNPARLLKPTASQSHRKTASGGPSDSGSVNYIRNVTHLGVPSWRTNLPRGYG</sequence>
<keyword evidence="1" id="KW-0175">Coiled coil</keyword>